<dbReference type="GO" id="GO:0006508">
    <property type="term" value="P:proteolysis"/>
    <property type="evidence" value="ECO:0007669"/>
    <property type="project" value="UniProtKB-KW"/>
</dbReference>
<evidence type="ECO:0000256" key="6">
    <source>
        <dbReference type="ARBA" id="ARBA00022801"/>
    </source>
</evidence>
<dbReference type="Proteomes" id="UP000177907">
    <property type="component" value="Unassembled WGS sequence"/>
</dbReference>
<evidence type="ECO:0000313" key="13">
    <source>
        <dbReference type="EMBL" id="OGH87538.1"/>
    </source>
</evidence>
<dbReference type="NCBIfam" id="TIGR00054">
    <property type="entry name" value="RIP metalloprotease RseP"/>
    <property type="match status" value="1"/>
</dbReference>
<dbReference type="Pfam" id="PF02163">
    <property type="entry name" value="Peptidase_M50"/>
    <property type="match status" value="2"/>
</dbReference>
<feature type="transmembrane region" description="Helical" evidence="11">
    <location>
        <begin position="109"/>
        <end position="133"/>
    </location>
</feature>
<sequence>MFTLFIFIAVLAVLVLSHEFGHFIVAKKSGMKVFEFGFGLPPRACGWYRDPITKKWKFVNGNFDRETAPATIYSLNWLPVGGFVQIKGENENADVSPDGFGGQKFYKKVLTISAGVIMNVIVAMILLSVGYLIGAPQAVDNIEGPAVTNRRTEILQVMAGRPAAEAGLQSGDVFVKVGELDYPRLKDLQNYTNTHSAGEIAVTVARGSEMITKNIRPTIYQDTGKAGFGVAVAEIGTVKYNVFQALYHGFIDTFVYLKAIVVAFYNLIAGIFAGTGVGESVSGPVGIAVMSGKAARMGWSYLIQFTALLSLNLAIFNVLPFPALDGGRLLFLVIGKLKGSPVNPKWEQLSHSIGYGLLLLLFVVVTARDLSGLGAKVVGLVERIF</sequence>
<comment type="caution">
    <text evidence="13">The sequence shown here is derived from an EMBL/GenBank/DDBJ whole genome shotgun (WGS) entry which is preliminary data.</text>
</comment>
<keyword evidence="10 11" id="KW-0472">Membrane</keyword>
<dbReference type="EC" id="3.4.24.-" evidence="11"/>
<dbReference type="CDD" id="cd06163">
    <property type="entry name" value="S2P-M50_PDZ_RseP-like"/>
    <property type="match status" value="1"/>
</dbReference>
<keyword evidence="4 13" id="KW-0645">Protease</keyword>
<dbReference type="GO" id="GO:0046872">
    <property type="term" value="F:metal ion binding"/>
    <property type="evidence" value="ECO:0007669"/>
    <property type="project" value="UniProtKB-KW"/>
</dbReference>
<dbReference type="EMBL" id="MFQZ01000010">
    <property type="protein sequence ID" value="OGH87538.1"/>
    <property type="molecule type" value="Genomic_DNA"/>
</dbReference>
<name>A0A1F6NUJ5_9BACT</name>
<dbReference type="STRING" id="1798704.A3J93_03355"/>
<feature type="transmembrane region" description="Helical" evidence="11">
    <location>
        <begin position="299"/>
        <end position="319"/>
    </location>
</feature>
<evidence type="ECO:0000313" key="14">
    <source>
        <dbReference type="Proteomes" id="UP000177907"/>
    </source>
</evidence>
<keyword evidence="5 11" id="KW-0812">Transmembrane</keyword>
<comment type="similarity">
    <text evidence="3 11">Belongs to the peptidase M50B family.</text>
</comment>
<dbReference type="Gene3D" id="2.30.42.10">
    <property type="match status" value="1"/>
</dbReference>
<accession>A0A1F6NUJ5</accession>
<dbReference type="AlphaFoldDB" id="A0A1F6NUJ5"/>
<dbReference type="InterPro" id="IPR004387">
    <property type="entry name" value="Pept_M50_Zn"/>
</dbReference>
<dbReference type="PANTHER" id="PTHR42837">
    <property type="entry name" value="REGULATOR OF SIGMA-E PROTEASE RSEP"/>
    <property type="match status" value="1"/>
</dbReference>
<feature type="domain" description="Peptidase M50" evidence="12">
    <location>
        <begin position="7"/>
        <end position="47"/>
    </location>
</feature>
<dbReference type="GO" id="GO:0016020">
    <property type="term" value="C:membrane"/>
    <property type="evidence" value="ECO:0007669"/>
    <property type="project" value="UniProtKB-SubCell"/>
</dbReference>
<dbReference type="GO" id="GO:0004222">
    <property type="term" value="F:metalloendopeptidase activity"/>
    <property type="evidence" value="ECO:0007669"/>
    <property type="project" value="InterPro"/>
</dbReference>
<evidence type="ECO:0000256" key="5">
    <source>
        <dbReference type="ARBA" id="ARBA00022692"/>
    </source>
</evidence>
<gene>
    <name evidence="13" type="ORF">A3J93_03355</name>
</gene>
<evidence type="ECO:0000256" key="4">
    <source>
        <dbReference type="ARBA" id="ARBA00022670"/>
    </source>
</evidence>
<reference evidence="13 14" key="1">
    <citation type="journal article" date="2016" name="Nat. Commun.">
        <title>Thousands of microbial genomes shed light on interconnected biogeochemical processes in an aquifer system.</title>
        <authorList>
            <person name="Anantharaman K."/>
            <person name="Brown C.T."/>
            <person name="Hug L.A."/>
            <person name="Sharon I."/>
            <person name="Castelle C.J."/>
            <person name="Probst A.J."/>
            <person name="Thomas B.C."/>
            <person name="Singh A."/>
            <person name="Wilkins M.J."/>
            <person name="Karaoz U."/>
            <person name="Brodie E.L."/>
            <person name="Williams K.H."/>
            <person name="Hubbard S.S."/>
            <person name="Banfield J.F."/>
        </authorList>
    </citation>
    <scope>NUCLEOTIDE SEQUENCE [LARGE SCALE GENOMIC DNA]</scope>
</reference>
<evidence type="ECO:0000256" key="11">
    <source>
        <dbReference type="RuleBase" id="RU362031"/>
    </source>
</evidence>
<evidence type="ECO:0000256" key="9">
    <source>
        <dbReference type="ARBA" id="ARBA00023049"/>
    </source>
</evidence>
<evidence type="ECO:0000259" key="12">
    <source>
        <dbReference type="Pfam" id="PF02163"/>
    </source>
</evidence>
<feature type="domain" description="Peptidase M50" evidence="12">
    <location>
        <begin position="70"/>
        <end position="361"/>
    </location>
</feature>
<evidence type="ECO:0000256" key="3">
    <source>
        <dbReference type="ARBA" id="ARBA00007931"/>
    </source>
</evidence>
<keyword evidence="11" id="KW-0479">Metal-binding</keyword>
<evidence type="ECO:0000256" key="2">
    <source>
        <dbReference type="ARBA" id="ARBA00004141"/>
    </source>
</evidence>
<organism evidence="13 14">
    <name type="scientific">Candidatus Magasanikbacteria bacterium RIFOXYC2_FULL_42_28</name>
    <dbReference type="NCBI Taxonomy" id="1798704"/>
    <lineage>
        <taxon>Bacteria</taxon>
        <taxon>Candidatus Magasanikiibacteriota</taxon>
    </lineage>
</organism>
<comment type="subcellular location">
    <subcellularLocation>
        <location evidence="2">Membrane</location>
        <topology evidence="2">Multi-pass membrane protein</topology>
    </subcellularLocation>
</comment>
<comment type="cofactor">
    <cofactor evidence="1 11">
        <name>Zn(2+)</name>
        <dbReference type="ChEBI" id="CHEBI:29105"/>
    </cofactor>
</comment>
<dbReference type="InterPro" id="IPR008915">
    <property type="entry name" value="Peptidase_M50"/>
</dbReference>
<protein>
    <recommendedName>
        <fullName evidence="11">Zinc metalloprotease</fullName>
        <ecNumber evidence="11">3.4.24.-</ecNumber>
    </recommendedName>
</protein>
<evidence type="ECO:0000256" key="10">
    <source>
        <dbReference type="ARBA" id="ARBA00023136"/>
    </source>
</evidence>
<dbReference type="InterPro" id="IPR036034">
    <property type="entry name" value="PDZ_sf"/>
</dbReference>
<keyword evidence="8 11" id="KW-1133">Transmembrane helix</keyword>
<feature type="transmembrane region" description="Helical" evidence="11">
    <location>
        <begin position="349"/>
        <end position="367"/>
    </location>
</feature>
<dbReference type="SUPFAM" id="SSF50156">
    <property type="entry name" value="PDZ domain-like"/>
    <property type="match status" value="1"/>
</dbReference>
<keyword evidence="6 11" id="KW-0378">Hydrolase</keyword>
<proteinExistence type="inferred from homology"/>
<keyword evidence="9 11" id="KW-0482">Metalloprotease</keyword>
<dbReference type="PANTHER" id="PTHR42837:SF2">
    <property type="entry name" value="MEMBRANE METALLOPROTEASE ARASP2, CHLOROPLASTIC-RELATED"/>
    <property type="match status" value="1"/>
</dbReference>
<keyword evidence="7 11" id="KW-0862">Zinc</keyword>
<evidence type="ECO:0000256" key="7">
    <source>
        <dbReference type="ARBA" id="ARBA00022833"/>
    </source>
</evidence>
<evidence type="ECO:0000256" key="1">
    <source>
        <dbReference type="ARBA" id="ARBA00001947"/>
    </source>
</evidence>
<evidence type="ECO:0000256" key="8">
    <source>
        <dbReference type="ARBA" id="ARBA00022989"/>
    </source>
</evidence>